<dbReference type="GO" id="GO:0008080">
    <property type="term" value="F:N-acetyltransferase activity"/>
    <property type="evidence" value="ECO:0007669"/>
    <property type="project" value="UniProtKB-ARBA"/>
</dbReference>
<sequence>MDSKNYNINDFFIENAGIKDINSIMFIEKTSFAKEITEDKKVFIERLETFPEGFFILRERQSNEAAGYITCEIWNRNNPASETVLTKEHFNLSHPIKKYHNPEGDCLYIASIAISKKYRGKGLGSLLLDLALDKISLDFPKINNYILLVNSLWENAISLYKRKGFKKSNLTFDTEPGILENFFEQNGVKSKGIIMEKTIVR</sequence>
<organism evidence="4 5">
    <name type="scientific">Candidatus Gallitreponema excrementavium</name>
    <dbReference type="NCBI Taxonomy" id="2840840"/>
    <lineage>
        <taxon>Bacteria</taxon>
        <taxon>Pseudomonadati</taxon>
        <taxon>Spirochaetota</taxon>
        <taxon>Spirochaetia</taxon>
        <taxon>Spirochaetales</taxon>
        <taxon>Candidatus Gallitreponema</taxon>
    </lineage>
</organism>
<reference evidence="4" key="2">
    <citation type="journal article" date="2021" name="PeerJ">
        <title>Extensive microbial diversity within the chicken gut microbiome revealed by metagenomics and culture.</title>
        <authorList>
            <person name="Gilroy R."/>
            <person name="Ravi A."/>
            <person name="Getino M."/>
            <person name="Pursley I."/>
            <person name="Horton D.L."/>
            <person name="Alikhan N.F."/>
            <person name="Baker D."/>
            <person name="Gharbi K."/>
            <person name="Hall N."/>
            <person name="Watson M."/>
            <person name="Adriaenssens E.M."/>
            <person name="Foster-Nyarko E."/>
            <person name="Jarju S."/>
            <person name="Secka A."/>
            <person name="Antonio M."/>
            <person name="Oren A."/>
            <person name="Chaudhuri R.R."/>
            <person name="La Ragione R."/>
            <person name="Hildebrand F."/>
            <person name="Pallen M.J."/>
        </authorList>
    </citation>
    <scope>NUCLEOTIDE SEQUENCE</scope>
    <source>
        <strain evidence="4">10532</strain>
    </source>
</reference>
<protein>
    <submittedName>
        <fullName evidence="4">GNAT family N-acetyltransferase</fullName>
    </submittedName>
</protein>
<dbReference type="InterPro" id="IPR016181">
    <property type="entry name" value="Acyl_CoA_acyltransferase"/>
</dbReference>
<proteinExistence type="predicted"/>
<keyword evidence="1" id="KW-0808">Transferase</keyword>
<dbReference type="PANTHER" id="PTHR10908">
    <property type="entry name" value="SEROTONIN N-ACETYLTRANSFERASE"/>
    <property type="match status" value="1"/>
</dbReference>
<dbReference type="InterPro" id="IPR051635">
    <property type="entry name" value="SNAT-like"/>
</dbReference>
<evidence type="ECO:0000256" key="2">
    <source>
        <dbReference type="ARBA" id="ARBA00023315"/>
    </source>
</evidence>
<gene>
    <name evidence="4" type="ORF">IAA81_09220</name>
</gene>
<evidence type="ECO:0000259" key="3">
    <source>
        <dbReference type="PROSITE" id="PS51186"/>
    </source>
</evidence>
<evidence type="ECO:0000256" key="1">
    <source>
        <dbReference type="ARBA" id="ARBA00022679"/>
    </source>
</evidence>
<dbReference type="PROSITE" id="PS51186">
    <property type="entry name" value="GNAT"/>
    <property type="match status" value="1"/>
</dbReference>
<dbReference type="SUPFAM" id="SSF55729">
    <property type="entry name" value="Acyl-CoA N-acyltransferases (Nat)"/>
    <property type="match status" value="1"/>
</dbReference>
<reference evidence="4" key="1">
    <citation type="submission" date="2020-10" db="EMBL/GenBank/DDBJ databases">
        <authorList>
            <person name="Gilroy R."/>
        </authorList>
    </citation>
    <scope>NUCLEOTIDE SEQUENCE</scope>
    <source>
        <strain evidence="4">10532</strain>
    </source>
</reference>
<dbReference type="AlphaFoldDB" id="A0A9D9N2T7"/>
<accession>A0A9D9N2T7</accession>
<name>A0A9D9N2T7_9SPIR</name>
<comment type="caution">
    <text evidence="4">The sequence shown here is derived from an EMBL/GenBank/DDBJ whole genome shotgun (WGS) entry which is preliminary data.</text>
</comment>
<feature type="domain" description="N-acetyltransferase" evidence="3">
    <location>
        <begin position="11"/>
        <end position="200"/>
    </location>
</feature>
<dbReference type="Proteomes" id="UP000823638">
    <property type="component" value="Unassembled WGS sequence"/>
</dbReference>
<dbReference type="Pfam" id="PF00583">
    <property type="entry name" value="Acetyltransf_1"/>
    <property type="match status" value="1"/>
</dbReference>
<dbReference type="Gene3D" id="3.40.630.30">
    <property type="match status" value="1"/>
</dbReference>
<evidence type="ECO:0000313" key="4">
    <source>
        <dbReference type="EMBL" id="MBO8458386.1"/>
    </source>
</evidence>
<dbReference type="InterPro" id="IPR000182">
    <property type="entry name" value="GNAT_dom"/>
</dbReference>
<keyword evidence="2" id="KW-0012">Acyltransferase</keyword>
<evidence type="ECO:0000313" key="5">
    <source>
        <dbReference type="Proteomes" id="UP000823638"/>
    </source>
</evidence>
<dbReference type="EMBL" id="JADIMM010000108">
    <property type="protein sequence ID" value="MBO8458386.1"/>
    <property type="molecule type" value="Genomic_DNA"/>
</dbReference>
<dbReference type="PANTHER" id="PTHR10908:SF0">
    <property type="entry name" value="SEROTONIN N-ACETYLTRANSFERASE"/>
    <property type="match status" value="1"/>
</dbReference>